<proteinExistence type="predicted"/>
<dbReference type="EMBL" id="BNJJ01000015">
    <property type="protein sequence ID" value="GHO87171.1"/>
    <property type="molecule type" value="Genomic_DNA"/>
</dbReference>
<name>A0ABQ3VNB3_9CHLR</name>
<protein>
    <submittedName>
        <fullName evidence="2">Uncharacterized protein</fullName>
    </submittedName>
</protein>
<dbReference type="RefSeq" id="WP_201360191.1">
    <property type="nucleotide sequence ID" value="NZ_BNJJ01000002.1"/>
</dbReference>
<keyword evidence="3" id="KW-1185">Reference proteome</keyword>
<sequence>MPSKQCQPFIQQRPVSADPTTIFQRLPQSHQQQLAHLIADLIRRLRTAAQEREGDHER</sequence>
<organism evidence="2 3">
    <name type="scientific">Dictyobacter formicarum</name>
    <dbReference type="NCBI Taxonomy" id="2778368"/>
    <lineage>
        <taxon>Bacteria</taxon>
        <taxon>Bacillati</taxon>
        <taxon>Chloroflexota</taxon>
        <taxon>Ktedonobacteria</taxon>
        <taxon>Ktedonobacterales</taxon>
        <taxon>Dictyobacteraceae</taxon>
        <taxon>Dictyobacter</taxon>
    </lineage>
</organism>
<dbReference type="Proteomes" id="UP000635565">
    <property type="component" value="Unassembled WGS sequence"/>
</dbReference>
<gene>
    <name evidence="1" type="ORF">KSZ_05140</name>
    <name evidence="2" type="ORF">KSZ_51770</name>
</gene>
<evidence type="ECO:0000313" key="2">
    <source>
        <dbReference type="EMBL" id="GHO87171.1"/>
    </source>
</evidence>
<accession>A0ABQ3VNB3</accession>
<comment type="caution">
    <text evidence="2">The sequence shown here is derived from an EMBL/GenBank/DDBJ whole genome shotgun (WGS) entry which is preliminary data.</text>
</comment>
<evidence type="ECO:0000313" key="3">
    <source>
        <dbReference type="Proteomes" id="UP000635565"/>
    </source>
</evidence>
<evidence type="ECO:0000313" key="1">
    <source>
        <dbReference type="EMBL" id="GHO82508.1"/>
    </source>
</evidence>
<reference evidence="2 3" key="1">
    <citation type="journal article" date="2021" name="Int. J. Syst. Evol. Microbiol.">
        <title>Reticulibacter mediterranei gen. nov., sp. nov., within the new family Reticulibacteraceae fam. nov., and Ktedonospora formicarum gen. nov., sp. nov., Ktedonobacter robiniae sp. nov., Dictyobacter formicarum sp. nov. and Dictyobacter arantiisoli sp. nov., belonging to the class Ktedonobacteria.</title>
        <authorList>
            <person name="Yabe S."/>
            <person name="Zheng Y."/>
            <person name="Wang C.M."/>
            <person name="Sakai Y."/>
            <person name="Abe K."/>
            <person name="Yokota A."/>
            <person name="Donadio S."/>
            <person name="Cavaletti L."/>
            <person name="Monciardini P."/>
        </authorList>
    </citation>
    <scope>NUCLEOTIDE SEQUENCE [LARGE SCALE GENOMIC DNA]</scope>
    <source>
        <strain evidence="2 3">SOSP1-9</strain>
    </source>
</reference>
<dbReference type="EMBL" id="BNJJ01000002">
    <property type="protein sequence ID" value="GHO82508.1"/>
    <property type="molecule type" value="Genomic_DNA"/>
</dbReference>